<comment type="function">
    <text evidence="4">Flagellin is the subunit protein which polymerizes to form the filaments of bacterial flagella.</text>
</comment>
<sequence>MLFVNTNVSALRGMANLSDVTARMNKSFEQLSSGSRINSARDDAAGLQVSDRLETQIIGTRQASRNIQDGISAVQIADGAMSEITDIAFRMRQLAVQMSSNTYTRADREGAQMEVDELIASVTSIAEAANLGGDTPLLQGPDVDEATPPATDRDILLKLSGALEQSEANIKAYFGIQGDGTDEFNIDIVAGGGGAVASVWGSAGDVNRMEIGRADFLAGVGLIGGTAANDRVIAHEMVHAVMFNQYSASVISRNWFMEGTAELIHGADERLLADAGATATNFMTGWTGGAATSADYSRGYVAMRMLHDRMKEEGYSDGIRTFTESLADGQTTLDQSFQRFLGISETDFTDWVTNTGDSYINTKMDLTNDDVGAIGGFDADGMGIRNQIDSVGDSNSYSEQPLEGFKIANWHGGFEPPHKKTFQLHTGAQAGERTEFSIRGGTAERLGLSGVNVDANARGSIEVIDKAIKNIHEIRKELGATLNGLESHLRNNTNTVVNVSDSKSRITDTDFAKATATLTRNQIIQQASSSILAQANQRPNIALTLLGR</sequence>
<comment type="caution">
    <text evidence="7">The sequence shown here is derived from an EMBL/GenBank/DDBJ whole genome shotgun (WGS) entry which is preliminary data.</text>
</comment>
<dbReference type="Gene3D" id="6.10.10.10">
    <property type="entry name" value="Flagellar export chaperone, C-terminal domain"/>
    <property type="match status" value="1"/>
</dbReference>
<dbReference type="GO" id="GO:0009288">
    <property type="term" value="C:bacterial-type flagellum"/>
    <property type="evidence" value="ECO:0007669"/>
    <property type="project" value="UniProtKB-SubCell"/>
</dbReference>
<protein>
    <recommendedName>
        <fullName evidence="4">Flagellin</fullName>
    </recommendedName>
</protein>
<dbReference type="InterPro" id="IPR042187">
    <property type="entry name" value="Flagellin_C_sub2"/>
</dbReference>
<dbReference type="PANTHER" id="PTHR42792:SF2">
    <property type="entry name" value="FLAGELLIN"/>
    <property type="match status" value="1"/>
</dbReference>
<accession>A0A839IRA0</accession>
<feature type="domain" description="Flagellin N-terminal" evidence="5">
    <location>
        <begin position="4"/>
        <end position="134"/>
    </location>
</feature>
<dbReference type="Pfam" id="PF00700">
    <property type="entry name" value="Flagellin_C"/>
    <property type="match status" value="1"/>
</dbReference>
<evidence type="ECO:0000313" key="8">
    <source>
        <dbReference type="Proteomes" id="UP000565262"/>
    </source>
</evidence>
<keyword evidence="2 4" id="KW-0964">Secreted</keyword>
<dbReference type="InterPro" id="IPR001492">
    <property type="entry name" value="Flagellin"/>
</dbReference>
<name>A0A839IRA0_9GAMM</name>
<evidence type="ECO:0000256" key="1">
    <source>
        <dbReference type="ARBA" id="ARBA00005709"/>
    </source>
</evidence>
<dbReference type="InterPro" id="IPR001029">
    <property type="entry name" value="Flagellin_N"/>
</dbReference>
<dbReference type="EMBL" id="JACJFM010000011">
    <property type="protein sequence ID" value="MBB1487072.1"/>
    <property type="molecule type" value="Genomic_DNA"/>
</dbReference>
<dbReference type="AlphaFoldDB" id="A0A839IRA0"/>
<reference evidence="7 8" key="1">
    <citation type="submission" date="2020-08" db="EMBL/GenBank/DDBJ databases">
        <title>Oceanospirillum sp. nov. isolated from marine sediment.</title>
        <authorList>
            <person name="Ji X."/>
        </authorList>
    </citation>
    <scope>NUCLEOTIDE SEQUENCE [LARGE SCALE GENOMIC DNA]</scope>
    <source>
        <strain evidence="7 8">D5</strain>
    </source>
</reference>
<dbReference type="Gene3D" id="1.20.1330.10">
    <property type="entry name" value="f41 fragment of flagellin, N-terminal domain"/>
    <property type="match status" value="2"/>
</dbReference>
<proteinExistence type="inferred from homology"/>
<evidence type="ECO:0000313" key="7">
    <source>
        <dbReference type="EMBL" id="MBB1487072.1"/>
    </source>
</evidence>
<evidence type="ECO:0000259" key="5">
    <source>
        <dbReference type="Pfam" id="PF00669"/>
    </source>
</evidence>
<evidence type="ECO:0000256" key="2">
    <source>
        <dbReference type="ARBA" id="ARBA00022525"/>
    </source>
</evidence>
<dbReference type="InterPro" id="IPR046358">
    <property type="entry name" value="Flagellin_C"/>
</dbReference>
<dbReference type="Pfam" id="PF00669">
    <property type="entry name" value="Flagellin_N"/>
    <property type="match status" value="1"/>
</dbReference>
<comment type="similarity">
    <text evidence="1 4">Belongs to the bacterial flagellin family.</text>
</comment>
<evidence type="ECO:0000259" key="6">
    <source>
        <dbReference type="Pfam" id="PF00700"/>
    </source>
</evidence>
<keyword evidence="7" id="KW-0966">Cell projection</keyword>
<keyword evidence="7" id="KW-0282">Flagellum</keyword>
<keyword evidence="8" id="KW-1185">Reference proteome</keyword>
<dbReference type="NCBIfam" id="NF033876">
    <property type="entry name" value="flagella_HExxH"/>
    <property type="match status" value="1"/>
</dbReference>
<feature type="domain" description="Flagellin C-terminal" evidence="6">
    <location>
        <begin position="461"/>
        <end position="546"/>
    </location>
</feature>
<keyword evidence="3 4" id="KW-0975">Bacterial flagellum</keyword>
<evidence type="ECO:0000256" key="3">
    <source>
        <dbReference type="ARBA" id="ARBA00023143"/>
    </source>
</evidence>
<dbReference type="GO" id="GO:0005576">
    <property type="term" value="C:extracellular region"/>
    <property type="evidence" value="ECO:0007669"/>
    <property type="project" value="UniProtKB-SubCell"/>
</dbReference>
<dbReference type="GO" id="GO:0005198">
    <property type="term" value="F:structural molecule activity"/>
    <property type="evidence" value="ECO:0007669"/>
    <property type="project" value="UniProtKB-UniRule"/>
</dbReference>
<dbReference type="Proteomes" id="UP000565262">
    <property type="component" value="Unassembled WGS sequence"/>
</dbReference>
<evidence type="ECO:0000256" key="4">
    <source>
        <dbReference type="RuleBase" id="RU362073"/>
    </source>
</evidence>
<dbReference type="PANTHER" id="PTHR42792">
    <property type="entry name" value="FLAGELLIN"/>
    <property type="match status" value="1"/>
</dbReference>
<keyword evidence="7" id="KW-0969">Cilium</keyword>
<dbReference type="PRINTS" id="PR00207">
    <property type="entry name" value="FLAGELLIN"/>
</dbReference>
<dbReference type="RefSeq" id="WP_182808849.1">
    <property type="nucleotide sequence ID" value="NZ_JACJFM010000011.1"/>
</dbReference>
<comment type="subcellular location">
    <subcellularLocation>
        <location evidence="4">Secreted</location>
    </subcellularLocation>
    <subcellularLocation>
        <location evidence="4">Bacterial flagellum</location>
    </subcellularLocation>
</comment>
<gene>
    <name evidence="7" type="ORF">H4O21_10655</name>
</gene>
<dbReference type="SUPFAM" id="SSF64518">
    <property type="entry name" value="Phase 1 flagellin"/>
    <property type="match status" value="1"/>
</dbReference>
<organism evidence="7 8">
    <name type="scientific">Oceanospirillum sediminis</name>
    <dbReference type="NCBI Taxonomy" id="2760088"/>
    <lineage>
        <taxon>Bacteria</taxon>
        <taxon>Pseudomonadati</taxon>
        <taxon>Pseudomonadota</taxon>
        <taxon>Gammaproteobacteria</taxon>
        <taxon>Oceanospirillales</taxon>
        <taxon>Oceanospirillaceae</taxon>
        <taxon>Oceanospirillum</taxon>
    </lineage>
</organism>